<evidence type="ECO:0000256" key="1">
    <source>
        <dbReference type="SAM" id="Phobius"/>
    </source>
</evidence>
<protein>
    <submittedName>
        <fullName evidence="2">Uncharacterized protein</fullName>
    </submittedName>
</protein>
<dbReference type="RefSeq" id="WP_004069385.1">
    <property type="nucleotide sequence ID" value="NZ_CASCYM010000033.1"/>
</dbReference>
<feature type="transmembrane region" description="Helical" evidence="1">
    <location>
        <begin position="40"/>
        <end position="59"/>
    </location>
</feature>
<dbReference type="AlphaFoldDB" id="A0A9X5H578"/>
<dbReference type="EMBL" id="VIRB01000026">
    <property type="protein sequence ID" value="NDO67765.1"/>
    <property type="molecule type" value="Genomic_DNA"/>
</dbReference>
<proteinExistence type="predicted"/>
<keyword evidence="1" id="KW-0472">Membrane</keyword>
<dbReference type="OrthoDB" id="1826454at2"/>
<keyword evidence="1" id="KW-0812">Transmembrane</keyword>
<organism evidence="2 3">
    <name type="scientific">Schaedlerella arabinosiphila</name>
    <dbReference type="NCBI Taxonomy" id="2044587"/>
    <lineage>
        <taxon>Bacteria</taxon>
        <taxon>Bacillati</taxon>
        <taxon>Bacillota</taxon>
        <taxon>Clostridia</taxon>
        <taxon>Lachnospirales</taxon>
        <taxon>Lachnospiraceae</taxon>
        <taxon>Schaedlerella</taxon>
    </lineage>
</organism>
<evidence type="ECO:0000313" key="3">
    <source>
        <dbReference type="Proteomes" id="UP000474104"/>
    </source>
</evidence>
<accession>A0A9X5H578</accession>
<keyword evidence="1" id="KW-1133">Transmembrane helix</keyword>
<evidence type="ECO:0000313" key="2">
    <source>
        <dbReference type="EMBL" id="NDO67765.1"/>
    </source>
</evidence>
<dbReference type="Proteomes" id="UP000474104">
    <property type="component" value="Unassembled WGS sequence"/>
</dbReference>
<name>A0A9X5H578_9FIRM</name>
<gene>
    <name evidence="2" type="ORF">FMM80_03165</name>
</gene>
<sequence>MKKEKTKYLGVLFFLYPFAASAMKQMRLFESIGHLRRSNTGTSAMILFAAGLAVWIISFEISKKISDRKDLV</sequence>
<comment type="caution">
    <text evidence="2">The sequence shown here is derived from an EMBL/GenBank/DDBJ whole genome shotgun (WGS) entry which is preliminary data.</text>
</comment>
<reference evidence="2 3" key="1">
    <citation type="submission" date="2019-07" db="EMBL/GenBank/DDBJ databases">
        <title>Draft genome sequences of 15 bacterial species constituting the stable defined intestinal microbiota of the GM15 gnotobiotic mouse model.</title>
        <authorList>
            <person name="Elie C."/>
            <person name="Mathieu A."/>
            <person name="Saliou A."/>
            <person name="Darnaud M."/>
            <person name="Leulier F."/>
            <person name="Tamellini A."/>
        </authorList>
    </citation>
    <scope>NUCLEOTIDE SEQUENCE [LARGE SCALE GENOMIC DNA]</scope>
    <source>
        <strain evidence="3">ASF 502</strain>
    </source>
</reference>